<proteinExistence type="predicted"/>
<organism evidence="1 2">
    <name type="scientific">bacterium (Candidatus Blackallbacteria) CG17_big_fil_post_rev_8_21_14_2_50_48_46</name>
    <dbReference type="NCBI Taxonomy" id="2014261"/>
    <lineage>
        <taxon>Bacteria</taxon>
        <taxon>Candidatus Blackallbacteria</taxon>
    </lineage>
</organism>
<dbReference type="EMBL" id="PFFQ01000034">
    <property type="protein sequence ID" value="PIW16809.1"/>
    <property type="molecule type" value="Genomic_DNA"/>
</dbReference>
<evidence type="ECO:0008006" key="3">
    <source>
        <dbReference type="Google" id="ProtNLM"/>
    </source>
</evidence>
<accession>A0A2M7G4I4</accession>
<comment type="caution">
    <text evidence="1">The sequence shown here is derived from an EMBL/GenBank/DDBJ whole genome shotgun (WGS) entry which is preliminary data.</text>
</comment>
<evidence type="ECO:0000313" key="2">
    <source>
        <dbReference type="Proteomes" id="UP000231019"/>
    </source>
</evidence>
<gene>
    <name evidence="1" type="ORF">COW36_11035</name>
</gene>
<protein>
    <recommendedName>
        <fullName evidence="3">DUF4829 domain-containing protein</fullName>
    </recommendedName>
</protein>
<dbReference type="AlphaFoldDB" id="A0A2M7G4I4"/>
<dbReference type="Proteomes" id="UP000231019">
    <property type="component" value="Unassembled WGS sequence"/>
</dbReference>
<reference evidence="1 2" key="1">
    <citation type="submission" date="2017-09" db="EMBL/GenBank/DDBJ databases">
        <title>Depth-based differentiation of microbial function through sediment-hosted aquifers and enrichment of novel symbionts in the deep terrestrial subsurface.</title>
        <authorList>
            <person name="Probst A.J."/>
            <person name="Ladd B."/>
            <person name="Jarett J.K."/>
            <person name="Geller-Mcgrath D.E."/>
            <person name="Sieber C.M."/>
            <person name="Emerson J.B."/>
            <person name="Anantharaman K."/>
            <person name="Thomas B.C."/>
            <person name="Malmstrom R."/>
            <person name="Stieglmeier M."/>
            <person name="Klingl A."/>
            <person name="Woyke T."/>
            <person name="Ryan C.M."/>
            <person name="Banfield J.F."/>
        </authorList>
    </citation>
    <scope>NUCLEOTIDE SEQUENCE [LARGE SCALE GENOMIC DNA]</scope>
    <source>
        <strain evidence="1">CG17_big_fil_post_rev_8_21_14_2_50_48_46</strain>
    </source>
</reference>
<evidence type="ECO:0000313" key="1">
    <source>
        <dbReference type="EMBL" id="PIW16809.1"/>
    </source>
</evidence>
<name>A0A2M7G4I4_9BACT</name>
<sequence>MKKWISGLAVCLILATQSGCLQKTIALEDDHAEKAAAYAVAKSFIQEFSQLHLKEALAYATVPFTAEGEVYKTQEALESEFQDEFENEKPLEIKILAMRFYTLEDLRLFKTQAYQRLVKNGFDSHYIVLAELEIEGDADVGFLILKRMENGVWKIAGVDH</sequence>